<sequence length="581" mass="64606">MKTRFMVAGLCILLSVFLPDTGGYANAQTVQQSQSTLTVNLGNRYRPVTHAASGSLYGLADKHTPLLNQIEPLKPSTFVQMAPDGQQLPNGEITPAGDALKVAKLAERAGAKVTIRMPDIYPNFPYRWVSWNDWLNKVDTMINKTLTSRVKNIYGYELWNEPDGTWDTSSAGSFNEGWKKTYDEVRKLDSKTPIIGPSISSYKETFMRSFLTYAKANHCLPDIISWHQWDARSLKADIQNLKQIEKDLGIRQIPISINEYGATQEEAIPGAMIQYIAQFERNGVESANMAFWYQYGRLSNLLTDGRKINGGWWLYKWYGDMKGQMVMTRASQTTSNLDGIANLDAKNRVASVVFGGAGGKNRITVKGFSSTRAFKKNVHIQVKATPWYGVDTAVQKPMTLFTGTFKIVNGKITIPIKDMHASWGYEAVITPTNKKIQGTSEIHYPPKSRQFTLREEAEDATVSNGKIYSGSYASGGAYVGSLDAQGSFVQFNVSVPRSGDYTMQIGYANGTADNSEDQLLINQNSIQKVTFPPTGGWIHAVPNSGTRKTRELNVHLQAGENTITLQKSVNYAEIDYIRLSK</sequence>
<dbReference type="SUPFAM" id="SSF51445">
    <property type="entry name" value="(Trans)glycosidases"/>
    <property type="match status" value="1"/>
</dbReference>
<dbReference type="SUPFAM" id="SSF49785">
    <property type="entry name" value="Galactose-binding domain-like"/>
    <property type="match status" value="1"/>
</dbReference>
<reference evidence="4" key="1">
    <citation type="journal article" date="2019" name="Int. J. Syst. Evol. Microbiol.">
        <title>The Global Catalogue of Microorganisms (GCM) 10K type strain sequencing project: providing services to taxonomists for standard genome sequencing and annotation.</title>
        <authorList>
            <consortium name="The Broad Institute Genomics Platform"/>
            <consortium name="The Broad Institute Genome Sequencing Center for Infectious Disease"/>
            <person name="Wu L."/>
            <person name="Ma J."/>
        </authorList>
    </citation>
    <scope>NUCLEOTIDE SEQUENCE [LARGE SCALE GENOMIC DNA]</scope>
    <source>
        <strain evidence="4">TISTR 2466</strain>
    </source>
</reference>
<evidence type="ECO:0000313" key="4">
    <source>
        <dbReference type="Proteomes" id="UP001597399"/>
    </source>
</evidence>
<dbReference type="RefSeq" id="WP_253063967.1">
    <property type="nucleotide sequence ID" value="NZ_JAMXWM010000026.1"/>
</dbReference>
<feature type="domain" description="CBM6" evidence="2">
    <location>
        <begin position="453"/>
        <end position="580"/>
    </location>
</feature>
<dbReference type="PROSITE" id="PS51175">
    <property type="entry name" value="CBM6"/>
    <property type="match status" value="1"/>
</dbReference>
<dbReference type="InterPro" id="IPR005084">
    <property type="entry name" value="CBM6"/>
</dbReference>
<comment type="caution">
    <text evidence="3">The sequence shown here is derived from an EMBL/GenBank/DDBJ whole genome shotgun (WGS) entry which is preliminary data.</text>
</comment>
<dbReference type="InterPro" id="IPR008979">
    <property type="entry name" value="Galactose-bd-like_sf"/>
</dbReference>
<feature type="chain" id="PRO_5045300950" evidence="1">
    <location>
        <begin position="28"/>
        <end position="581"/>
    </location>
</feature>
<evidence type="ECO:0000256" key="1">
    <source>
        <dbReference type="SAM" id="SignalP"/>
    </source>
</evidence>
<dbReference type="Proteomes" id="UP001597399">
    <property type="component" value="Unassembled WGS sequence"/>
</dbReference>
<dbReference type="EMBL" id="JBHUMQ010000014">
    <property type="protein sequence ID" value="MFD2693099.1"/>
    <property type="molecule type" value="Genomic_DNA"/>
</dbReference>
<organism evidence="3 4">
    <name type="scientific">Sporolactobacillus shoreicorticis</name>
    <dbReference type="NCBI Taxonomy" id="1923877"/>
    <lineage>
        <taxon>Bacteria</taxon>
        <taxon>Bacillati</taxon>
        <taxon>Bacillota</taxon>
        <taxon>Bacilli</taxon>
        <taxon>Bacillales</taxon>
        <taxon>Sporolactobacillaceae</taxon>
        <taxon>Sporolactobacillus</taxon>
    </lineage>
</organism>
<accession>A0ABW5S065</accession>
<dbReference type="Gene3D" id="2.60.120.260">
    <property type="entry name" value="Galactose-binding domain-like"/>
    <property type="match status" value="1"/>
</dbReference>
<evidence type="ECO:0000313" key="3">
    <source>
        <dbReference type="EMBL" id="MFD2693099.1"/>
    </source>
</evidence>
<evidence type="ECO:0000259" key="2">
    <source>
        <dbReference type="PROSITE" id="PS51175"/>
    </source>
</evidence>
<name>A0ABW5S065_9BACL</name>
<dbReference type="Pfam" id="PF16990">
    <property type="entry name" value="CBM_35"/>
    <property type="match status" value="1"/>
</dbReference>
<proteinExistence type="predicted"/>
<gene>
    <name evidence="3" type="ORF">ACFSUE_05560</name>
</gene>
<dbReference type="InterPro" id="IPR017853">
    <property type="entry name" value="GH"/>
</dbReference>
<dbReference type="Gene3D" id="3.20.20.80">
    <property type="entry name" value="Glycosidases"/>
    <property type="match status" value="1"/>
</dbReference>
<feature type="signal peptide" evidence="1">
    <location>
        <begin position="1"/>
        <end position="27"/>
    </location>
</feature>
<keyword evidence="1" id="KW-0732">Signal</keyword>
<keyword evidence="4" id="KW-1185">Reference proteome</keyword>
<protein>
    <submittedName>
        <fullName evidence="3">CBM35 domain-containing protein</fullName>
    </submittedName>
</protein>